<organism evidence="2 3">
    <name type="scientific">Jatropha curcas</name>
    <name type="common">Barbados nut</name>
    <dbReference type="NCBI Taxonomy" id="180498"/>
    <lineage>
        <taxon>Eukaryota</taxon>
        <taxon>Viridiplantae</taxon>
        <taxon>Streptophyta</taxon>
        <taxon>Embryophyta</taxon>
        <taxon>Tracheophyta</taxon>
        <taxon>Spermatophyta</taxon>
        <taxon>Magnoliopsida</taxon>
        <taxon>eudicotyledons</taxon>
        <taxon>Gunneridae</taxon>
        <taxon>Pentapetalae</taxon>
        <taxon>rosids</taxon>
        <taxon>fabids</taxon>
        <taxon>Malpighiales</taxon>
        <taxon>Euphorbiaceae</taxon>
        <taxon>Crotonoideae</taxon>
        <taxon>Jatropheae</taxon>
        <taxon>Jatropha</taxon>
    </lineage>
</organism>
<reference evidence="2 3" key="1">
    <citation type="journal article" date="2014" name="PLoS ONE">
        <title>Global Analysis of Gene Expression Profiles in Physic Nut (Jatropha curcas L.) Seedlings Exposed to Salt Stress.</title>
        <authorList>
            <person name="Zhang L."/>
            <person name="Zhang C."/>
            <person name="Wu P."/>
            <person name="Chen Y."/>
            <person name="Li M."/>
            <person name="Jiang H."/>
            <person name="Wu G."/>
        </authorList>
    </citation>
    <scope>NUCLEOTIDE SEQUENCE [LARGE SCALE GENOMIC DNA]</scope>
    <source>
        <strain evidence="3">cv. GZQX0401</strain>
        <tissue evidence="2">Young leaves</tissue>
    </source>
</reference>
<keyword evidence="1" id="KW-0175">Coiled coil</keyword>
<dbReference type="AlphaFoldDB" id="A0A067KUP0"/>
<evidence type="ECO:0000256" key="1">
    <source>
        <dbReference type="SAM" id="Coils"/>
    </source>
</evidence>
<proteinExistence type="predicted"/>
<keyword evidence="3" id="KW-1185">Reference proteome</keyword>
<gene>
    <name evidence="2" type="ORF">JCGZ_09002</name>
</gene>
<dbReference type="STRING" id="180498.A0A067KUP0"/>
<dbReference type="Proteomes" id="UP000027138">
    <property type="component" value="Unassembled WGS sequence"/>
</dbReference>
<feature type="coiled-coil region" evidence="1">
    <location>
        <begin position="1"/>
        <end position="49"/>
    </location>
</feature>
<sequence>MEDLEVEIEQLENERDELEAALKKVNDSLTTCRARLRNAREEREQFDEASDQILVHLKAREQLEPFLIRLRGLVGVLRSFQGSEIVPIIKDDETKAINERRNLENEFLDWEAKFLTILSMVEGVKRHYYYGTKGISRKDDERIKDLVDALEKVREEFESIERPFLQVEHPIHISKSPLSSPHGQSPRYKQMSLAKKHTKKTKSSLVNGNQAPALVELEHLESEFEEDDTGYLDELGEWEFDQLEKEVKVIN</sequence>
<protein>
    <submittedName>
        <fullName evidence="2">Uncharacterized protein</fullName>
    </submittedName>
</protein>
<evidence type="ECO:0000313" key="2">
    <source>
        <dbReference type="EMBL" id="KDP35564.1"/>
    </source>
</evidence>
<name>A0A067KUP0_JATCU</name>
<accession>A0A067KUP0</accession>
<evidence type="ECO:0000313" key="3">
    <source>
        <dbReference type="Proteomes" id="UP000027138"/>
    </source>
</evidence>
<dbReference type="PANTHER" id="PTHR34121:SF5">
    <property type="entry name" value="CENTROSOMAL PROTEIN OF 135 KDA-LIKE PROTEIN"/>
    <property type="match status" value="1"/>
</dbReference>
<dbReference type="EMBL" id="KK914482">
    <property type="protein sequence ID" value="KDP35564.1"/>
    <property type="molecule type" value="Genomic_DNA"/>
</dbReference>
<dbReference type="PANTHER" id="PTHR34121">
    <property type="entry name" value="MYOSIN-11"/>
    <property type="match status" value="1"/>
</dbReference>
<dbReference type="OrthoDB" id="2019255at2759"/>